<dbReference type="EMBL" id="NSDJ01000001">
    <property type="protein sequence ID" value="RKF68837.1"/>
    <property type="molecule type" value="Genomic_DNA"/>
</dbReference>
<dbReference type="InterPro" id="IPR051678">
    <property type="entry name" value="AGP_Transferase"/>
</dbReference>
<evidence type="ECO:0000256" key="5">
    <source>
        <dbReference type="HAMAP-Rule" id="MF_01604"/>
    </source>
</evidence>
<accession>A0ABX9PW54</accession>
<gene>
    <name evidence="5" type="primary">thiK</name>
    <name evidence="7" type="ORF">CKQ54_10900</name>
</gene>
<dbReference type="GO" id="GO:0016301">
    <property type="term" value="F:kinase activity"/>
    <property type="evidence" value="ECO:0007669"/>
    <property type="project" value="UniProtKB-KW"/>
</dbReference>
<dbReference type="Pfam" id="PF01636">
    <property type="entry name" value="APH"/>
    <property type="match status" value="1"/>
</dbReference>
<keyword evidence="8" id="KW-1185">Reference proteome</keyword>
<dbReference type="Proteomes" id="UP000284853">
    <property type="component" value="Unassembled WGS sequence"/>
</dbReference>
<evidence type="ECO:0000256" key="2">
    <source>
        <dbReference type="ARBA" id="ARBA00022741"/>
    </source>
</evidence>
<comment type="similarity">
    <text evidence="5">Belongs to the thiamine kinase family.</text>
</comment>
<proteinExistence type="inferred from homology"/>
<dbReference type="InterPro" id="IPR002575">
    <property type="entry name" value="Aminoglycoside_PTrfase"/>
</dbReference>
<dbReference type="EC" id="2.7.1.89" evidence="5"/>
<comment type="catalytic activity">
    <reaction evidence="5">
        <text>thiamine + ATP = thiamine phosphate + ADP + H(+)</text>
        <dbReference type="Rhea" id="RHEA:12012"/>
        <dbReference type="ChEBI" id="CHEBI:15378"/>
        <dbReference type="ChEBI" id="CHEBI:18385"/>
        <dbReference type="ChEBI" id="CHEBI:30616"/>
        <dbReference type="ChEBI" id="CHEBI:37575"/>
        <dbReference type="ChEBI" id="CHEBI:456216"/>
        <dbReference type="EC" id="2.7.1.89"/>
    </reaction>
</comment>
<dbReference type="PANTHER" id="PTHR21310">
    <property type="entry name" value="AMINOGLYCOSIDE PHOSPHOTRANSFERASE-RELATED-RELATED"/>
    <property type="match status" value="1"/>
</dbReference>
<feature type="domain" description="Aminoglycoside phosphotransferase" evidence="6">
    <location>
        <begin position="67"/>
        <end position="241"/>
    </location>
</feature>
<organism evidence="7 8">
    <name type="scientific">Rahnella variigena</name>
    <dbReference type="NCBI Taxonomy" id="574964"/>
    <lineage>
        <taxon>Bacteria</taxon>
        <taxon>Pseudomonadati</taxon>
        <taxon>Pseudomonadota</taxon>
        <taxon>Gammaproteobacteria</taxon>
        <taxon>Enterobacterales</taxon>
        <taxon>Yersiniaceae</taxon>
        <taxon>Rahnella</taxon>
    </lineage>
</organism>
<keyword evidence="3 5" id="KW-0418">Kinase</keyword>
<evidence type="ECO:0000256" key="1">
    <source>
        <dbReference type="ARBA" id="ARBA00022679"/>
    </source>
</evidence>
<reference evidence="7 8" key="1">
    <citation type="submission" date="2017-08" db="EMBL/GenBank/DDBJ databases">
        <title>Comparative genomics of bacteria isolated from necrotic lesions of AOD affected trees.</title>
        <authorList>
            <person name="Doonan J."/>
            <person name="Denman S."/>
            <person name="Mcdonald J.E."/>
        </authorList>
    </citation>
    <scope>NUCLEOTIDE SEQUENCE [LARGE SCALE GENOMIC DNA]</scope>
    <source>
        <strain evidence="7 8">CIP 105588</strain>
    </source>
</reference>
<dbReference type="InterPro" id="IPR011009">
    <property type="entry name" value="Kinase-like_dom_sf"/>
</dbReference>
<comment type="function">
    <text evidence="5">Catalyzes the phosphorylation of thiamine to thiamine phosphate.</text>
</comment>
<comment type="caution">
    <text evidence="7">The sequence shown here is derived from an EMBL/GenBank/DDBJ whole genome shotgun (WGS) entry which is preliminary data.</text>
</comment>
<evidence type="ECO:0000313" key="8">
    <source>
        <dbReference type="Proteomes" id="UP000284853"/>
    </source>
</evidence>
<dbReference type="HAMAP" id="MF_01604">
    <property type="entry name" value="Thiamine_kinase"/>
    <property type="match status" value="1"/>
</dbReference>
<keyword evidence="1 5" id="KW-0808">Transferase</keyword>
<keyword evidence="4 5" id="KW-0067">ATP-binding</keyword>
<evidence type="ECO:0000313" key="7">
    <source>
        <dbReference type="EMBL" id="RKF68837.1"/>
    </source>
</evidence>
<name>A0ABX9PW54_9GAMM</name>
<comment type="pathway">
    <text evidence="5">Cofactor biosynthesis; thiamine diphosphate biosynthesis; thiamine phosphate from thiamine: step 1/1.</text>
</comment>
<evidence type="ECO:0000256" key="4">
    <source>
        <dbReference type="ARBA" id="ARBA00022840"/>
    </source>
</evidence>
<dbReference type="InterPro" id="IPR014093">
    <property type="entry name" value="Thiamine_kinase"/>
</dbReference>
<protein>
    <recommendedName>
        <fullName evidence="5">Thiamine kinase</fullName>
        <ecNumber evidence="5">2.7.1.89</ecNumber>
    </recommendedName>
</protein>
<evidence type="ECO:0000259" key="6">
    <source>
        <dbReference type="Pfam" id="PF01636"/>
    </source>
</evidence>
<sequence length="286" mass="33310">MAQSRINAEFLQSELQQLIEKHYPAVKTAGFRLLPVAGLTGESWKICSPAGDLLARHQSFDKRIAGADRRRESAILRHVARQKSGPCVRLYSPPWLIVDWIEGTPPTEQTFAMPATQQALSRTLVRLHQLPPSGYRLDLQHQFARYWQHIDRRRLTPRWLRLHRKMMSQIQPAPLKLALVHMDIHAGNVLHTPDGLRLIDWEYAADADVALELAAIVRGNGWSTPQQHVFLREYINAGGYQDISLLQQQVNRWIPWVDYLMLMWFEVRWQQTGEHKYREWAQPLRP</sequence>
<dbReference type="SUPFAM" id="SSF56112">
    <property type="entry name" value="Protein kinase-like (PK-like)"/>
    <property type="match status" value="1"/>
</dbReference>
<dbReference type="Gene3D" id="3.90.1200.10">
    <property type="match status" value="1"/>
</dbReference>
<evidence type="ECO:0000256" key="3">
    <source>
        <dbReference type="ARBA" id="ARBA00022777"/>
    </source>
</evidence>
<keyword evidence="2 5" id="KW-0547">Nucleotide-binding</keyword>